<keyword evidence="6" id="KW-0808">Transferase</keyword>
<evidence type="ECO:0000256" key="6">
    <source>
        <dbReference type="ARBA" id="ARBA00022679"/>
    </source>
</evidence>
<protein>
    <recommendedName>
        <fullName evidence="3">non-specific serine/threonine protein kinase</fullName>
        <ecNumber evidence="3">2.7.11.1</ecNumber>
    </recommendedName>
    <alternativeName>
        <fullName evidence="17">Nori-2</fullName>
    </alternativeName>
    <alternativeName>
        <fullName evidence="18">TP53-regulating kinase</fullName>
    </alternativeName>
    <alternativeName>
        <fullName evidence="19">p53-related protein kinase</fullName>
    </alternativeName>
</protein>
<keyword evidence="7" id="KW-0819">tRNA processing</keyword>
<dbReference type="PROSITE" id="PS50011">
    <property type="entry name" value="PROTEIN_KINASE_DOM"/>
    <property type="match status" value="1"/>
</dbReference>
<dbReference type="PROSITE" id="PS00109">
    <property type="entry name" value="PROTEIN_KINASE_TYR"/>
    <property type="match status" value="1"/>
</dbReference>
<evidence type="ECO:0000256" key="2">
    <source>
        <dbReference type="ARBA" id="ARBA00010630"/>
    </source>
</evidence>
<evidence type="ECO:0000256" key="4">
    <source>
        <dbReference type="ARBA" id="ARBA00022527"/>
    </source>
</evidence>
<keyword evidence="11" id="KW-0067">ATP-binding</keyword>
<evidence type="ECO:0000256" key="11">
    <source>
        <dbReference type="ARBA" id="ARBA00022840"/>
    </source>
</evidence>
<comment type="subunit">
    <text evidence="16">Component of the EKC/KEOPS complex composed of at least GON7, TP53RK, TPRKB, OSGEP and LAGE3; the whole complex dimerizes.</text>
</comment>
<dbReference type="SUPFAM" id="SSF56112">
    <property type="entry name" value="Protein kinase-like (PK-like)"/>
    <property type="match status" value="1"/>
</dbReference>
<comment type="catalytic activity">
    <reaction evidence="14">
        <text>L-seryl-[protein] + ATP = O-phospho-L-seryl-[protein] + ADP + H(+)</text>
        <dbReference type="Rhea" id="RHEA:17989"/>
        <dbReference type="Rhea" id="RHEA-COMP:9863"/>
        <dbReference type="Rhea" id="RHEA-COMP:11604"/>
        <dbReference type="ChEBI" id="CHEBI:15378"/>
        <dbReference type="ChEBI" id="CHEBI:29999"/>
        <dbReference type="ChEBI" id="CHEBI:30616"/>
        <dbReference type="ChEBI" id="CHEBI:83421"/>
        <dbReference type="ChEBI" id="CHEBI:456216"/>
        <dbReference type="EC" id="2.7.11.1"/>
    </reaction>
</comment>
<keyword evidence="8" id="KW-0547">Nucleotide-binding</keyword>
<keyword evidence="10" id="KW-0378">Hydrolase</keyword>
<dbReference type="Gene3D" id="3.30.200.20">
    <property type="entry name" value="Phosphorylase Kinase, domain 1"/>
    <property type="match status" value="1"/>
</dbReference>
<accession>A0A0P4W656</accession>
<dbReference type="GO" id="GO:0005634">
    <property type="term" value="C:nucleus"/>
    <property type="evidence" value="ECO:0007669"/>
    <property type="project" value="UniProtKB-SubCell"/>
</dbReference>
<keyword evidence="12" id="KW-0539">Nucleus</keyword>
<comment type="function">
    <text evidence="15">Component of the EKC/KEOPS complex that is required for the formation of a threonylcarbamoyl group on adenosine at position 37 (t(6)A37) in tRNAs that read codons beginning with adenine. The complex is probably involved in the transfer of the threonylcarbamoyl moiety of threonylcarbamoyl-AMP (TC-AMP) to the N6 group of A37. TP53RK has ATPase activity in the context of the EKC/KEOPS complex and likely plays a supporting role to the catalytic subunit OSGEP. Atypical protein kinase that phosphorylates 'Ser-15' of p53/TP53 protein and may therefore participate in its activation.</text>
</comment>
<comment type="catalytic activity">
    <reaction evidence="13">
        <text>L-threonyl-[protein] + ATP = O-phospho-L-threonyl-[protein] + ADP + H(+)</text>
        <dbReference type="Rhea" id="RHEA:46608"/>
        <dbReference type="Rhea" id="RHEA-COMP:11060"/>
        <dbReference type="Rhea" id="RHEA-COMP:11605"/>
        <dbReference type="ChEBI" id="CHEBI:15378"/>
        <dbReference type="ChEBI" id="CHEBI:30013"/>
        <dbReference type="ChEBI" id="CHEBI:30616"/>
        <dbReference type="ChEBI" id="CHEBI:61977"/>
        <dbReference type="ChEBI" id="CHEBI:456216"/>
        <dbReference type="EC" id="2.7.11.1"/>
    </reaction>
</comment>
<evidence type="ECO:0000256" key="19">
    <source>
        <dbReference type="ARBA" id="ARBA00081359"/>
    </source>
</evidence>
<evidence type="ECO:0000256" key="13">
    <source>
        <dbReference type="ARBA" id="ARBA00047899"/>
    </source>
</evidence>
<proteinExistence type="inferred from homology"/>
<evidence type="ECO:0000256" key="10">
    <source>
        <dbReference type="ARBA" id="ARBA00022801"/>
    </source>
</evidence>
<dbReference type="AlphaFoldDB" id="A0A0P4W656"/>
<evidence type="ECO:0000256" key="14">
    <source>
        <dbReference type="ARBA" id="ARBA00048679"/>
    </source>
</evidence>
<dbReference type="EMBL" id="GDRN01114200">
    <property type="protein sequence ID" value="JAI56717.1"/>
    <property type="molecule type" value="Transcribed_RNA"/>
</dbReference>
<dbReference type="GO" id="GO:0016787">
    <property type="term" value="F:hydrolase activity"/>
    <property type="evidence" value="ECO:0007669"/>
    <property type="project" value="UniProtKB-KW"/>
</dbReference>
<dbReference type="InterPro" id="IPR022495">
    <property type="entry name" value="Bud32"/>
</dbReference>
<dbReference type="GO" id="GO:0008033">
    <property type="term" value="P:tRNA processing"/>
    <property type="evidence" value="ECO:0007669"/>
    <property type="project" value="UniProtKB-KW"/>
</dbReference>
<dbReference type="EC" id="2.7.11.1" evidence="3"/>
<dbReference type="FunFam" id="1.10.510.10:FF:000323">
    <property type="entry name" value="TP53-regulating kinase, putative"/>
    <property type="match status" value="1"/>
</dbReference>
<dbReference type="InterPro" id="IPR011009">
    <property type="entry name" value="Kinase-like_dom_sf"/>
</dbReference>
<evidence type="ECO:0000256" key="3">
    <source>
        <dbReference type="ARBA" id="ARBA00012513"/>
    </source>
</evidence>
<evidence type="ECO:0000256" key="7">
    <source>
        <dbReference type="ARBA" id="ARBA00022694"/>
    </source>
</evidence>
<organism evidence="21">
    <name type="scientific">Scylla olivacea</name>
    <name type="common">Orange mud crab</name>
    <name type="synonym">Cancer olivacea</name>
    <dbReference type="NCBI Taxonomy" id="85551"/>
    <lineage>
        <taxon>Eukaryota</taxon>
        <taxon>Metazoa</taxon>
        <taxon>Ecdysozoa</taxon>
        <taxon>Arthropoda</taxon>
        <taxon>Crustacea</taxon>
        <taxon>Multicrustacea</taxon>
        <taxon>Malacostraca</taxon>
        <taxon>Eumalacostraca</taxon>
        <taxon>Eucarida</taxon>
        <taxon>Decapoda</taxon>
        <taxon>Pleocyemata</taxon>
        <taxon>Brachyura</taxon>
        <taxon>Eubrachyura</taxon>
        <taxon>Portunoidea</taxon>
        <taxon>Portunidae</taxon>
        <taxon>Portuninae</taxon>
        <taxon>Scylla</taxon>
    </lineage>
</organism>
<sequence length="222" mass="25116">MDRQLLTQGAEGRVYVADWLGHSVIIKQRFPKKYRHVDLDAHITQERIKAEARALTRCRSLGIKTPAVYDINFDKREIVLENITNSITVRNYIYAAVERDLSMDNSEILSLAEKIGKVLAKMHSNHIIHGDLTTSNMLLVKPYESSEVILIDFGLSSVEERPEDKAVDLYVLERAILSTHPNTEAFVSCCLSAYKKVGGNAAEVVKRLDEVRTRGRKKLCFG</sequence>
<evidence type="ECO:0000256" key="9">
    <source>
        <dbReference type="ARBA" id="ARBA00022777"/>
    </source>
</evidence>
<keyword evidence="5" id="KW-0597">Phosphoprotein</keyword>
<keyword evidence="4" id="KW-0723">Serine/threonine-protein kinase</keyword>
<dbReference type="NCBIfam" id="TIGR03724">
    <property type="entry name" value="arch_bud32"/>
    <property type="match status" value="1"/>
</dbReference>
<evidence type="ECO:0000256" key="16">
    <source>
        <dbReference type="ARBA" id="ARBA00062157"/>
    </source>
</evidence>
<dbReference type="GO" id="GO:0004674">
    <property type="term" value="F:protein serine/threonine kinase activity"/>
    <property type="evidence" value="ECO:0007669"/>
    <property type="project" value="UniProtKB-KW"/>
</dbReference>
<evidence type="ECO:0000256" key="17">
    <source>
        <dbReference type="ARBA" id="ARBA00079584"/>
    </source>
</evidence>
<evidence type="ECO:0000256" key="5">
    <source>
        <dbReference type="ARBA" id="ARBA00022553"/>
    </source>
</evidence>
<reference evidence="21" key="1">
    <citation type="submission" date="2015-09" db="EMBL/GenBank/DDBJ databases">
        <title>Scylla olivacea transcriptome.</title>
        <authorList>
            <person name="Ikhwanuddin M."/>
        </authorList>
    </citation>
    <scope>NUCLEOTIDE SEQUENCE</scope>
</reference>
<dbReference type="PANTHER" id="PTHR12209">
    <property type="entry name" value="NON-SPECIFIC SERINE/THREONINE PROTEIN KINASE"/>
    <property type="match status" value="1"/>
</dbReference>
<dbReference type="PANTHER" id="PTHR12209:SF0">
    <property type="entry name" value="EKC_KEOPS COMPLEX SUBUNIT TP53RK"/>
    <property type="match status" value="1"/>
</dbReference>
<dbReference type="Pfam" id="PF06293">
    <property type="entry name" value="Kdo"/>
    <property type="match status" value="1"/>
</dbReference>
<dbReference type="GO" id="GO:0000408">
    <property type="term" value="C:EKC/KEOPS complex"/>
    <property type="evidence" value="ECO:0007669"/>
    <property type="project" value="TreeGrafter"/>
</dbReference>
<dbReference type="GO" id="GO:0005524">
    <property type="term" value="F:ATP binding"/>
    <property type="evidence" value="ECO:0007669"/>
    <property type="project" value="UniProtKB-KW"/>
</dbReference>
<evidence type="ECO:0000256" key="8">
    <source>
        <dbReference type="ARBA" id="ARBA00022741"/>
    </source>
</evidence>
<dbReference type="GO" id="GO:0005829">
    <property type="term" value="C:cytosol"/>
    <property type="evidence" value="ECO:0007669"/>
    <property type="project" value="TreeGrafter"/>
</dbReference>
<evidence type="ECO:0000256" key="1">
    <source>
        <dbReference type="ARBA" id="ARBA00004123"/>
    </source>
</evidence>
<name>A0A0P4W656_SCYOL</name>
<dbReference type="InterPro" id="IPR008266">
    <property type="entry name" value="Tyr_kinase_AS"/>
</dbReference>
<dbReference type="GO" id="GO:0070525">
    <property type="term" value="P:tRNA threonylcarbamoyladenosine metabolic process"/>
    <property type="evidence" value="ECO:0007669"/>
    <property type="project" value="TreeGrafter"/>
</dbReference>
<evidence type="ECO:0000313" key="21">
    <source>
        <dbReference type="EMBL" id="JAI56717.1"/>
    </source>
</evidence>
<dbReference type="Gene3D" id="1.10.510.10">
    <property type="entry name" value="Transferase(Phosphotransferase) domain 1"/>
    <property type="match status" value="1"/>
</dbReference>
<dbReference type="SMART" id="SM00220">
    <property type="entry name" value="S_TKc"/>
    <property type="match status" value="1"/>
</dbReference>
<evidence type="ECO:0000256" key="15">
    <source>
        <dbReference type="ARBA" id="ARBA00056624"/>
    </source>
</evidence>
<comment type="subcellular location">
    <subcellularLocation>
        <location evidence="1">Nucleus</location>
    </subcellularLocation>
</comment>
<comment type="similarity">
    <text evidence="2">Belongs to the protein kinase superfamily. BUD32 family.</text>
</comment>
<feature type="domain" description="Protein kinase" evidence="20">
    <location>
        <begin position="1"/>
        <end position="222"/>
    </location>
</feature>
<evidence type="ECO:0000259" key="20">
    <source>
        <dbReference type="PROSITE" id="PS50011"/>
    </source>
</evidence>
<keyword evidence="9" id="KW-0418">Kinase</keyword>
<evidence type="ECO:0000256" key="12">
    <source>
        <dbReference type="ARBA" id="ARBA00023242"/>
    </source>
</evidence>
<dbReference type="InterPro" id="IPR000719">
    <property type="entry name" value="Prot_kinase_dom"/>
</dbReference>
<dbReference type="FunFam" id="3.30.200.20:FF:000201">
    <property type="entry name" value="TP53-regulating kinase isoform X1"/>
    <property type="match status" value="1"/>
</dbReference>
<evidence type="ECO:0000256" key="18">
    <source>
        <dbReference type="ARBA" id="ARBA00080585"/>
    </source>
</evidence>